<evidence type="ECO:0000256" key="4">
    <source>
        <dbReference type="ARBA" id="ARBA00008484"/>
    </source>
</evidence>
<dbReference type="InterPro" id="IPR040064">
    <property type="entry name" value="MoaA-like"/>
</dbReference>
<reference evidence="22 23" key="1">
    <citation type="submission" date="2023-03" db="EMBL/GenBank/DDBJ databases">
        <title>Genome insight into feeding habits of ladybird beetles.</title>
        <authorList>
            <person name="Li H.-S."/>
            <person name="Huang Y.-H."/>
            <person name="Pang H."/>
        </authorList>
    </citation>
    <scope>NUCLEOTIDE SEQUENCE [LARGE SCALE GENOMIC DNA]</scope>
    <source>
        <strain evidence="22">SYSU_2023b</strain>
        <tissue evidence="22">Whole body</tissue>
    </source>
</reference>
<dbReference type="InterPro" id="IPR013483">
    <property type="entry name" value="MoaA"/>
</dbReference>
<dbReference type="SUPFAM" id="SSF102114">
    <property type="entry name" value="Radical SAM enzymes"/>
    <property type="match status" value="1"/>
</dbReference>
<evidence type="ECO:0000256" key="19">
    <source>
        <dbReference type="ARBA" id="ARBA00054222"/>
    </source>
</evidence>
<evidence type="ECO:0000256" key="20">
    <source>
        <dbReference type="ARBA" id="ARBA00063038"/>
    </source>
</evidence>
<dbReference type="PROSITE" id="PS51918">
    <property type="entry name" value="RADICAL_SAM"/>
    <property type="match status" value="1"/>
</dbReference>
<comment type="similarity">
    <text evidence="5">In the N-terminal section; belongs to the radical SAM superfamily. MoaA family.</text>
</comment>
<dbReference type="SFLD" id="SFLDG01067">
    <property type="entry name" value="SPASM/twitch_domain_containing"/>
    <property type="match status" value="1"/>
</dbReference>
<comment type="cofactor">
    <cofactor evidence="2">
        <name>[4Fe-4S] cluster</name>
        <dbReference type="ChEBI" id="CHEBI:49883"/>
    </cofactor>
</comment>
<dbReference type="GO" id="GO:0005525">
    <property type="term" value="F:GTP binding"/>
    <property type="evidence" value="ECO:0007669"/>
    <property type="project" value="UniProtKB-KW"/>
</dbReference>
<evidence type="ECO:0000256" key="2">
    <source>
        <dbReference type="ARBA" id="ARBA00001966"/>
    </source>
</evidence>
<dbReference type="Proteomes" id="UP001431783">
    <property type="component" value="Unassembled WGS sequence"/>
</dbReference>
<evidence type="ECO:0000256" key="8">
    <source>
        <dbReference type="ARBA" id="ARBA00015273"/>
    </source>
</evidence>
<dbReference type="Pfam" id="PF06463">
    <property type="entry name" value="Mob_synth_C"/>
    <property type="match status" value="1"/>
</dbReference>
<comment type="subunit">
    <text evidence="20">Isoform MOCS1A and isoform MOCS1B probably form a heterooligomer.</text>
</comment>
<dbReference type="GO" id="GO:0046872">
    <property type="term" value="F:metal ion binding"/>
    <property type="evidence" value="ECO:0007669"/>
    <property type="project" value="UniProtKB-KW"/>
</dbReference>
<dbReference type="GO" id="GO:0051539">
    <property type="term" value="F:4 iron, 4 sulfur cluster binding"/>
    <property type="evidence" value="ECO:0007669"/>
    <property type="project" value="UniProtKB-KW"/>
</dbReference>
<evidence type="ECO:0000313" key="22">
    <source>
        <dbReference type="EMBL" id="KAK9878873.1"/>
    </source>
</evidence>
<evidence type="ECO:0000256" key="9">
    <source>
        <dbReference type="ARBA" id="ARBA00022485"/>
    </source>
</evidence>
<evidence type="ECO:0000256" key="12">
    <source>
        <dbReference type="ARBA" id="ARBA00022741"/>
    </source>
</evidence>
<sequence>MLSRRTLKMLLNPLISIKRRTGTFKVKQKTQLDFQHPLTDTFGRNHTYLRISLTERCNLRCQYCMPEDGVNLTEKSKLLSANEIIYIAKLFVDQGVDKIRLTGGEPTVRKDLPDIISELKSIRGLKSVSMTTNGLVLTKKLVELQKSGLDALNISLDTLNSSKYEIITRRKGLERVLMGIDLALQLGYNPVKINCVVMKGFNNDEIIDFVRLTENKALDVRFIEYMPFSGNKWNVDKMVPYHEMLSEIKSVWPDFQKLENGPNDTSKAWTVPGHSGTVGFITSMSNMFCGTCNRLRVTADGNLKVCLFGNKEVSLRDAIRDRVKEEDLVNMISLAVKRKEEHHGGMMKLSRMENRPMILIGG</sequence>
<evidence type="ECO:0000256" key="13">
    <source>
        <dbReference type="ARBA" id="ARBA00023004"/>
    </source>
</evidence>
<protein>
    <recommendedName>
        <fullName evidence="8">Molybdenum cofactor biosynthesis protein 1</fullName>
        <ecNumber evidence="6">4.1.99.22</ecNumber>
        <ecNumber evidence="7">4.6.1.17</ecNumber>
    </recommendedName>
</protein>
<keyword evidence="16" id="KW-0501">Molybdenum cofactor biosynthesis</keyword>
<dbReference type="SFLD" id="SFLDG01386">
    <property type="entry name" value="main_SPASM_domain-containing"/>
    <property type="match status" value="1"/>
</dbReference>
<dbReference type="NCBIfam" id="TIGR02666">
    <property type="entry name" value="moaA"/>
    <property type="match status" value="1"/>
</dbReference>
<keyword evidence="23" id="KW-1185">Reference proteome</keyword>
<evidence type="ECO:0000256" key="15">
    <source>
        <dbReference type="ARBA" id="ARBA00023134"/>
    </source>
</evidence>
<evidence type="ECO:0000256" key="14">
    <source>
        <dbReference type="ARBA" id="ARBA00023014"/>
    </source>
</evidence>
<comment type="similarity">
    <text evidence="4">In the C-terminal section; belongs to the MoaC family.</text>
</comment>
<comment type="function">
    <text evidence="19">Isoform MOCS1A and isoform MOCS1B probably form a complex that catalyzes the conversion of 5'-GTP to cyclic pyranopterin monophosphate (cPMP). MOCS1A catalyzes the cyclization of GTP to (8S)-3',8-cyclo-7,8-dihydroguanosine 5'-triphosphate and MOCS1B catalyzes the subsequent conversion of (8S)-3',8-cyclo-7,8-dihydroguanosine 5'-triphosphate to cPMP.</text>
</comment>
<evidence type="ECO:0000256" key="17">
    <source>
        <dbReference type="ARBA" id="ARBA00023239"/>
    </source>
</evidence>
<evidence type="ECO:0000256" key="6">
    <source>
        <dbReference type="ARBA" id="ARBA00012167"/>
    </source>
</evidence>
<dbReference type="Pfam" id="PF04055">
    <property type="entry name" value="Radical_SAM"/>
    <property type="match status" value="1"/>
</dbReference>
<keyword evidence="12" id="KW-0547">Nucleotide-binding</keyword>
<dbReference type="SFLD" id="SFLDG01383">
    <property type="entry name" value="cyclic_pyranopterin_phosphate"/>
    <property type="match status" value="1"/>
</dbReference>
<dbReference type="GO" id="GO:0061799">
    <property type="term" value="F:cyclic pyranopterin monophosphate synthase activity"/>
    <property type="evidence" value="ECO:0007669"/>
    <property type="project" value="UniProtKB-EC"/>
</dbReference>
<dbReference type="InterPro" id="IPR000385">
    <property type="entry name" value="MoaA_NifB_PqqE_Fe-S-bd_CS"/>
</dbReference>
<evidence type="ECO:0000256" key="16">
    <source>
        <dbReference type="ARBA" id="ARBA00023150"/>
    </source>
</evidence>
<dbReference type="HAMAP" id="MF_01225_B">
    <property type="entry name" value="MoaA_B"/>
    <property type="match status" value="1"/>
</dbReference>
<dbReference type="InterPro" id="IPR058240">
    <property type="entry name" value="rSAM_sf"/>
</dbReference>
<dbReference type="EC" id="4.6.1.17" evidence="7"/>
<dbReference type="NCBIfam" id="NF001199">
    <property type="entry name" value="PRK00164.2-1"/>
    <property type="match status" value="1"/>
</dbReference>
<dbReference type="GO" id="GO:0061798">
    <property type="term" value="F:GTP 3',8'-cyclase activity"/>
    <property type="evidence" value="ECO:0007669"/>
    <property type="project" value="UniProtKB-EC"/>
</dbReference>
<dbReference type="InterPro" id="IPR006638">
    <property type="entry name" value="Elp3/MiaA/NifB-like_rSAM"/>
</dbReference>
<dbReference type="InterPro" id="IPR050105">
    <property type="entry name" value="MoCo_biosynth_MoaA/MoaC"/>
</dbReference>
<comment type="catalytic activity">
    <reaction evidence="18">
        <text>GTP + AH2 + S-adenosyl-L-methionine = (8S)-3',8-cyclo-7,8-dihydroguanosine 5'-triphosphate + 5'-deoxyadenosine + L-methionine + A + H(+)</text>
        <dbReference type="Rhea" id="RHEA:49576"/>
        <dbReference type="ChEBI" id="CHEBI:13193"/>
        <dbReference type="ChEBI" id="CHEBI:15378"/>
        <dbReference type="ChEBI" id="CHEBI:17319"/>
        <dbReference type="ChEBI" id="CHEBI:17499"/>
        <dbReference type="ChEBI" id="CHEBI:37565"/>
        <dbReference type="ChEBI" id="CHEBI:57844"/>
        <dbReference type="ChEBI" id="CHEBI:59789"/>
        <dbReference type="ChEBI" id="CHEBI:131766"/>
        <dbReference type="EC" id="4.1.99.22"/>
    </reaction>
</comment>
<keyword evidence="10" id="KW-0949">S-adenosyl-L-methionine</keyword>
<dbReference type="InterPro" id="IPR007197">
    <property type="entry name" value="rSAM"/>
</dbReference>
<evidence type="ECO:0000313" key="23">
    <source>
        <dbReference type="Proteomes" id="UP001431783"/>
    </source>
</evidence>
<evidence type="ECO:0000256" key="3">
    <source>
        <dbReference type="ARBA" id="ARBA00005046"/>
    </source>
</evidence>
<dbReference type="SFLD" id="SFLDS00029">
    <property type="entry name" value="Radical_SAM"/>
    <property type="match status" value="1"/>
</dbReference>
<comment type="catalytic activity">
    <reaction evidence="1">
        <text>(8S)-3',8-cyclo-7,8-dihydroguanosine 5'-triphosphate = cyclic pyranopterin phosphate + diphosphate</text>
        <dbReference type="Rhea" id="RHEA:49580"/>
        <dbReference type="ChEBI" id="CHEBI:33019"/>
        <dbReference type="ChEBI" id="CHEBI:59648"/>
        <dbReference type="ChEBI" id="CHEBI:131766"/>
        <dbReference type="EC" id="4.6.1.17"/>
    </reaction>
</comment>
<proteinExistence type="inferred from homology"/>
<comment type="pathway">
    <text evidence="3">Cofactor biosynthesis; molybdopterin biosynthesis.</text>
</comment>
<keyword evidence="14" id="KW-0411">Iron-sulfur</keyword>
<dbReference type="InterPro" id="IPR013785">
    <property type="entry name" value="Aldolase_TIM"/>
</dbReference>
<dbReference type="CDD" id="cd01335">
    <property type="entry name" value="Radical_SAM"/>
    <property type="match status" value="1"/>
</dbReference>
<dbReference type="PROSITE" id="PS01305">
    <property type="entry name" value="MOAA_NIFB_PQQE"/>
    <property type="match status" value="1"/>
</dbReference>
<keyword evidence="15" id="KW-0342">GTP-binding</keyword>
<dbReference type="AlphaFoldDB" id="A0AAW1U8D6"/>
<dbReference type="FunFam" id="3.20.20.70:FF:000117">
    <property type="entry name" value="molybdenum cofactor biosynthesis protein 1"/>
    <property type="match status" value="1"/>
</dbReference>
<accession>A0AAW1U8D6</accession>
<evidence type="ECO:0000256" key="18">
    <source>
        <dbReference type="ARBA" id="ARBA00048697"/>
    </source>
</evidence>
<dbReference type="EC" id="4.1.99.22" evidence="6"/>
<evidence type="ECO:0000259" key="21">
    <source>
        <dbReference type="PROSITE" id="PS51918"/>
    </source>
</evidence>
<dbReference type="Gene3D" id="3.20.20.70">
    <property type="entry name" value="Aldolase class I"/>
    <property type="match status" value="1"/>
</dbReference>
<dbReference type="InterPro" id="IPR010505">
    <property type="entry name" value="MoaA_twitch"/>
</dbReference>
<dbReference type="PANTHER" id="PTHR22960:SF0">
    <property type="entry name" value="MOLYBDENUM COFACTOR BIOSYNTHESIS PROTEIN 1"/>
    <property type="match status" value="1"/>
</dbReference>
<evidence type="ECO:0000256" key="10">
    <source>
        <dbReference type="ARBA" id="ARBA00022691"/>
    </source>
</evidence>
<evidence type="ECO:0000256" key="1">
    <source>
        <dbReference type="ARBA" id="ARBA00001637"/>
    </source>
</evidence>
<keyword evidence="13" id="KW-0408">Iron</keyword>
<keyword evidence="9" id="KW-0004">4Fe-4S</keyword>
<dbReference type="SMART" id="SM00729">
    <property type="entry name" value="Elp3"/>
    <property type="match status" value="1"/>
</dbReference>
<keyword evidence="17" id="KW-0456">Lyase</keyword>
<feature type="domain" description="Radical SAM core" evidence="21">
    <location>
        <begin position="41"/>
        <end position="268"/>
    </location>
</feature>
<dbReference type="GO" id="GO:0006777">
    <property type="term" value="P:Mo-molybdopterin cofactor biosynthetic process"/>
    <property type="evidence" value="ECO:0007669"/>
    <property type="project" value="UniProtKB-KW"/>
</dbReference>
<organism evidence="22 23">
    <name type="scientific">Henosepilachna vigintioctopunctata</name>
    <dbReference type="NCBI Taxonomy" id="420089"/>
    <lineage>
        <taxon>Eukaryota</taxon>
        <taxon>Metazoa</taxon>
        <taxon>Ecdysozoa</taxon>
        <taxon>Arthropoda</taxon>
        <taxon>Hexapoda</taxon>
        <taxon>Insecta</taxon>
        <taxon>Pterygota</taxon>
        <taxon>Neoptera</taxon>
        <taxon>Endopterygota</taxon>
        <taxon>Coleoptera</taxon>
        <taxon>Polyphaga</taxon>
        <taxon>Cucujiformia</taxon>
        <taxon>Coccinelloidea</taxon>
        <taxon>Coccinellidae</taxon>
        <taxon>Epilachninae</taxon>
        <taxon>Epilachnini</taxon>
        <taxon>Henosepilachna</taxon>
    </lineage>
</organism>
<keyword evidence="11" id="KW-0479">Metal-binding</keyword>
<dbReference type="CDD" id="cd21117">
    <property type="entry name" value="Twitch_MoaA"/>
    <property type="match status" value="1"/>
</dbReference>
<gene>
    <name evidence="22" type="ORF">WA026_003702</name>
</gene>
<evidence type="ECO:0000256" key="11">
    <source>
        <dbReference type="ARBA" id="ARBA00022723"/>
    </source>
</evidence>
<evidence type="ECO:0000256" key="7">
    <source>
        <dbReference type="ARBA" id="ARBA00012575"/>
    </source>
</evidence>
<name>A0AAW1U8D6_9CUCU</name>
<dbReference type="EMBL" id="JARQZJ010000061">
    <property type="protein sequence ID" value="KAK9878873.1"/>
    <property type="molecule type" value="Genomic_DNA"/>
</dbReference>
<comment type="caution">
    <text evidence="22">The sequence shown here is derived from an EMBL/GenBank/DDBJ whole genome shotgun (WGS) entry which is preliminary data.</text>
</comment>
<evidence type="ECO:0000256" key="5">
    <source>
        <dbReference type="ARBA" id="ARBA00009862"/>
    </source>
</evidence>
<dbReference type="PANTHER" id="PTHR22960">
    <property type="entry name" value="MOLYBDOPTERIN COFACTOR SYNTHESIS PROTEIN A"/>
    <property type="match status" value="1"/>
</dbReference>